<accession>A0AAU8LEH2</accession>
<dbReference type="SUPFAM" id="SSF46689">
    <property type="entry name" value="Homeodomain-like"/>
    <property type="match status" value="1"/>
</dbReference>
<dbReference type="InterPro" id="IPR041669">
    <property type="entry name" value="TetR_C_15"/>
</dbReference>
<proteinExistence type="predicted"/>
<dbReference type="AlphaFoldDB" id="A0AAU8LEH2"/>
<name>A0AAU8LEH2_PSESX</name>
<dbReference type="PANTHER" id="PTHR30055:SF234">
    <property type="entry name" value="HTH-TYPE TRANSCRIPTIONAL REGULATOR BETI"/>
    <property type="match status" value="1"/>
</dbReference>
<gene>
    <name evidence="6" type="ORF">N011_21755</name>
</gene>
<dbReference type="RefSeq" id="WP_024694951.1">
    <property type="nucleotide sequence ID" value="NZ_CP159362.1"/>
</dbReference>
<sequence>MSKSRTAVKPRKIPAQARSRATVDAIIQAATYILTKVGWEGLTTNAIAERAGVNIGSLYQFFPNKEAIIAELQRRHATDTRTDLLEVLRVLPDQPSLRDALRLIVEMLVAEHRIAPALHKAIHEELPRTVRHLDDGKDSLQQQFAQVLKPFMKNVQDPELSIYLMSIAAHAIIHTVTADQPTLLEQPAFVSEVVTLMEHYLQRPAPESGSANGA</sequence>
<dbReference type="PANTHER" id="PTHR30055">
    <property type="entry name" value="HTH-TYPE TRANSCRIPTIONAL REGULATOR RUTR"/>
    <property type="match status" value="1"/>
</dbReference>
<dbReference type="GO" id="GO:0000976">
    <property type="term" value="F:transcription cis-regulatory region binding"/>
    <property type="evidence" value="ECO:0007669"/>
    <property type="project" value="TreeGrafter"/>
</dbReference>
<evidence type="ECO:0000256" key="3">
    <source>
        <dbReference type="ARBA" id="ARBA00023163"/>
    </source>
</evidence>
<dbReference type="InterPro" id="IPR050109">
    <property type="entry name" value="HTH-type_TetR-like_transc_reg"/>
</dbReference>
<keyword evidence="1" id="KW-0805">Transcription regulation</keyword>
<dbReference type="EMBL" id="CP159362">
    <property type="protein sequence ID" value="XCN67085.1"/>
    <property type="molecule type" value="Genomic_DNA"/>
</dbReference>
<evidence type="ECO:0000256" key="4">
    <source>
        <dbReference type="PROSITE-ProRule" id="PRU00335"/>
    </source>
</evidence>
<protein>
    <submittedName>
        <fullName evidence="6">TetR/AcrR family transcriptional regulator</fullName>
    </submittedName>
</protein>
<dbReference type="Pfam" id="PF00440">
    <property type="entry name" value="TetR_N"/>
    <property type="match status" value="1"/>
</dbReference>
<dbReference type="PROSITE" id="PS50977">
    <property type="entry name" value="HTH_TETR_2"/>
    <property type="match status" value="1"/>
</dbReference>
<evidence type="ECO:0000256" key="2">
    <source>
        <dbReference type="ARBA" id="ARBA00023125"/>
    </source>
</evidence>
<dbReference type="InterPro" id="IPR009057">
    <property type="entry name" value="Homeodomain-like_sf"/>
</dbReference>
<dbReference type="Pfam" id="PF17918">
    <property type="entry name" value="TetR_C_15"/>
    <property type="match status" value="1"/>
</dbReference>
<dbReference type="PRINTS" id="PR00455">
    <property type="entry name" value="HTHTETR"/>
</dbReference>
<reference evidence="6" key="2">
    <citation type="submission" date="2024-07" db="EMBL/GenBank/DDBJ databases">
        <title>A complete genome sequence for Pseudomonas syringae CC1417.</title>
        <authorList>
            <person name="Baltrus D.A."/>
        </authorList>
    </citation>
    <scope>NUCLEOTIDE SEQUENCE</scope>
    <source>
        <strain evidence="6">CC1417</strain>
    </source>
</reference>
<dbReference type="GO" id="GO:0003700">
    <property type="term" value="F:DNA-binding transcription factor activity"/>
    <property type="evidence" value="ECO:0007669"/>
    <property type="project" value="TreeGrafter"/>
</dbReference>
<evidence type="ECO:0000313" key="6">
    <source>
        <dbReference type="EMBL" id="XCN67085.1"/>
    </source>
</evidence>
<organism evidence="6">
    <name type="scientific">Pseudomonas syringae CC1417</name>
    <dbReference type="NCBI Taxonomy" id="1357272"/>
    <lineage>
        <taxon>Bacteria</taxon>
        <taxon>Pseudomonadati</taxon>
        <taxon>Pseudomonadota</taxon>
        <taxon>Gammaproteobacteria</taxon>
        <taxon>Pseudomonadales</taxon>
        <taxon>Pseudomonadaceae</taxon>
        <taxon>Pseudomonas</taxon>
        <taxon>Pseudomonas syringae</taxon>
    </lineage>
</organism>
<keyword evidence="3" id="KW-0804">Transcription</keyword>
<feature type="DNA-binding region" description="H-T-H motif" evidence="4">
    <location>
        <begin position="43"/>
        <end position="62"/>
    </location>
</feature>
<feature type="domain" description="HTH tetR-type" evidence="5">
    <location>
        <begin position="20"/>
        <end position="80"/>
    </location>
</feature>
<evidence type="ECO:0000256" key="1">
    <source>
        <dbReference type="ARBA" id="ARBA00023015"/>
    </source>
</evidence>
<reference evidence="6" key="1">
    <citation type="journal article" date="2014" name="Genome Announc.">
        <title>Draft Genome Sequences of a Phylogenetically Diverse Suite of Pseudomonas syringae Strains from Multiple Source Populations.</title>
        <authorList>
            <person name="Baltrus D.A."/>
            <person name="Yourstone S."/>
            <person name="Lind A."/>
            <person name="Guilbaud C."/>
            <person name="Sands D.C."/>
            <person name="Jones C.D."/>
            <person name="Morris C.E."/>
            <person name="Dangl J.L."/>
        </authorList>
    </citation>
    <scope>NUCLEOTIDE SEQUENCE</scope>
    <source>
        <strain evidence="6">CC1417</strain>
    </source>
</reference>
<evidence type="ECO:0000259" key="5">
    <source>
        <dbReference type="PROSITE" id="PS50977"/>
    </source>
</evidence>
<keyword evidence="2 4" id="KW-0238">DNA-binding</keyword>
<dbReference type="Gene3D" id="1.10.357.10">
    <property type="entry name" value="Tetracycline Repressor, domain 2"/>
    <property type="match status" value="1"/>
</dbReference>
<dbReference type="InterPro" id="IPR001647">
    <property type="entry name" value="HTH_TetR"/>
</dbReference>